<organism evidence="12 14">
    <name type="scientific">Neospora caninum (strain Liverpool)</name>
    <dbReference type="NCBI Taxonomy" id="572307"/>
    <lineage>
        <taxon>Eukaryota</taxon>
        <taxon>Sar</taxon>
        <taxon>Alveolata</taxon>
        <taxon>Apicomplexa</taxon>
        <taxon>Conoidasida</taxon>
        <taxon>Coccidia</taxon>
        <taxon>Eucoccidiorida</taxon>
        <taxon>Eimeriorina</taxon>
        <taxon>Sarcocystidae</taxon>
        <taxon>Neospora</taxon>
    </lineage>
</organism>
<dbReference type="RefSeq" id="XP_003881620.1">
    <property type="nucleotide sequence ID" value="XM_003881571.1"/>
</dbReference>
<feature type="region of interest" description="Disordered" evidence="10">
    <location>
        <begin position="1"/>
        <end position="59"/>
    </location>
</feature>
<evidence type="ECO:0000256" key="3">
    <source>
        <dbReference type="ARBA" id="ARBA00022701"/>
    </source>
</evidence>
<evidence type="ECO:0000256" key="7">
    <source>
        <dbReference type="ARBA" id="ARBA00023212"/>
    </source>
</evidence>
<keyword evidence="7" id="KW-0206">Cytoskeleton</keyword>
<dbReference type="GO" id="GO:0008017">
    <property type="term" value="F:microtubule binding"/>
    <property type="evidence" value="ECO:0007669"/>
    <property type="project" value="InterPro"/>
</dbReference>
<feature type="region of interest" description="Disordered" evidence="10">
    <location>
        <begin position="1116"/>
        <end position="1173"/>
    </location>
</feature>
<dbReference type="eggNOG" id="KOG0246">
    <property type="taxonomic scope" value="Eukaryota"/>
</dbReference>
<dbReference type="VEuPathDB" id="ToxoDB:NCLIV_013810"/>
<feature type="compositionally biased region" description="Basic and acidic residues" evidence="10">
    <location>
        <begin position="884"/>
        <end position="908"/>
    </location>
</feature>
<feature type="compositionally biased region" description="Polar residues" evidence="10">
    <location>
        <begin position="710"/>
        <end position="724"/>
    </location>
</feature>
<sequence length="1398" mass="148224">MIASPPGDSGAALPGVPGTDGACRASLGGRPRPGTSDHGGSEAACTARSAASPPPRSLPRIAVVVRKRPLSDAEKKRNEADLVQTRGRNAVLVDEPREKVDLTPYVMRHEFRVDYAFDEHSTNAEVYRAVVRPLVETCCLADASTSCFAYGQTGSGKTYTMLGPQPYGRGVEAGVFELAAEDIFKCLEGTEKDAFVSFFEIYNGKLFDLLQNRKLVAALENGKKEVVVRDLRVEQVRDKEVLLSKMIEGIELRKIGANSVNDESSRSHAILQVLLRKRHSGDPCGRIAFIDLAGSERGADTLQHSRQTQQDGAGINRSLLALKECIRAMDQDKGHIPFRDSELTKVLREIFVGRSSRSVMIATVSPSTSCCEQTLNTLRYASRVKNFRQVPPSATAVVPASVASLPPRPSSSTDCAASGLACSRSISSASASRSARASLPCMQPSTDSLGGFPDVRSPVDAEMHAVETERWGGGSVSPTPHLETAALSPLASCSPSRASLRSERVVAGRSARSKVEAKGAVRAGSLSGSRRDARASLPGRVRGAQLRPEVPTSSSETKQSREEDESAGSGDAREETEPQLRAAPRLAPGPQRDRSSFSGSTCAPSSCDRLSSCGSAQTSAPVRAASVRGGRAATLHPSPQRPGERSTGLDDEATAASRPSEDRRRGPPTRAVSGLAASRDAGAAARAQVAGISEELRNSQDLDLEDGETETLTASLPSRPSSTRKPVAGSRVVAGDKASLLPRTHAARASSSASPFASRGGNGARASLLGSAHSATLSPDSTSTTVPAATVDAEAVFGAGAAGKTTRGRGGEAFEISLGTRATRKPGDSRSTLRADETTSELTPRGDLEALSATRLYKSTRLFGAKLARGRGKGAPSLQGREAQSVDRENADSSAGEKDSVVGRKEKGVTPTPLSRLRKTWLRAQQEQQAQHGALVCPDGSSIIFVPRHGRTRDASPFSPVSSTGREGGSAALQAGSGGLDKKKSAGLAFSLSSSSPEEDAEMEEGLLKKRRDEGEFDSRDRDSATQRSTTRLSAVSPFLTFAERDVRPASAAVPGRGVAFPSKLPRPSASPAGLSLSGDGCGVRVEKPKSAVVALDAASQRLLAHLLPRAGIRSASLASPRRRRGDAAEPSDGEGGADETQAALAKRKKGEAQGEPGDADLSKARSREERMHLGREPQTILQETFACTADYHNLDLAELDRLQGAVADRRAACMQRLLQLAKKRAEEASSRHGINESQQDILVCRLHQANPGSSEFGEYMRQRMEADFRKLLAMRQLWVEAEELRMLHRLLTTEHQTKSGAARARSPHRSPASPGASPSSRTRAALDEGDVSSTYWKKADVEQTGDVEMTEAFPSPPLLSGCAPVGESDVLKNLLSQQRSPRASRSLDADACAFVDC</sequence>
<dbReference type="InterPro" id="IPR036961">
    <property type="entry name" value="Kinesin_motor_dom_sf"/>
</dbReference>
<feature type="compositionally biased region" description="Basic and acidic residues" evidence="10">
    <location>
        <begin position="1161"/>
        <end position="1173"/>
    </location>
</feature>
<dbReference type="OMA" id="HGINESQ"/>
<feature type="compositionally biased region" description="Low complexity" evidence="10">
    <location>
        <begin position="620"/>
        <end position="633"/>
    </location>
</feature>
<evidence type="ECO:0000256" key="9">
    <source>
        <dbReference type="PROSITE-ProRule" id="PRU00283"/>
    </source>
</evidence>
<dbReference type="EMBL" id="LN714479">
    <property type="protein sequence ID" value="CEL65539.1"/>
    <property type="molecule type" value="Genomic_DNA"/>
</dbReference>
<reference evidence="12" key="2">
    <citation type="submission" date="2011-03" db="EMBL/GenBank/DDBJ databases">
        <title>Comparative genomics and transcriptomics of Neospora caninum and Toxoplasma gondii.</title>
        <authorList>
            <person name="Reid A.J."/>
            <person name="Sohal A."/>
            <person name="Harris D."/>
            <person name="Quail M."/>
            <person name="Sanders M."/>
            <person name="Berriman M."/>
            <person name="Wastling J.M."/>
            <person name="Pain A."/>
        </authorList>
    </citation>
    <scope>NUCLEOTIDE SEQUENCE</scope>
    <source>
        <strain evidence="12">Liverpool</strain>
    </source>
</reference>
<dbReference type="InParanoid" id="F0VD72"/>
<dbReference type="InterPro" id="IPR001752">
    <property type="entry name" value="Kinesin_motor_dom"/>
</dbReference>
<feature type="region of interest" description="Disordered" evidence="10">
    <location>
        <begin position="1058"/>
        <end position="1081"/>
    </location>
</feature>
<dbReference type="CDD" id="cd01367">
    <property type="entry name" value="KISc_KIF2_like"/>
    <property type="match status" value="1"/>
</dbReference>
<dbReference type="InterPro" id="IPR027640">
    <property type="entry name" value="Kinesin-like_fam"/>
</dbReference>
<keyword evidence="14" id="KW-1185">Reference proteome</keyword>
<evidence type="ECO:0000256" key="10">
    <source>
        <dbReference type="SAM" id="MobiDB-lite"/>
    </source>
</evidence>
<keyword evidence="3" id="KW-0493">Microtubule</keyword>
<evidence type="ECO:0000256" key="6">
    <source>
        <dbReference type="ARBA" id="ARBA00023175"/>
    </source>
</evidence>
<evidence type="ECO:0000313" key="14">
    <source>
        <dbReference type="Proteomes" id="UP000007494"/>
    </source>
</evidence>
<dbReference type="InterPro" id="IPR027417">
    <property type="entry name" value="P-loop_NTPase"/>
</dbReference>
<dbReference type="PANTHER" id="PTHR47971">
    <property type="entry name" value="KINESIN-RELATED PROTEIN 6"/>
    <property type="match status" value="1"/>
</dbReference>
<feature type="compositionally biased region" description="Low complexity" evidence="10">
    <location>
        <begin position="747"/>
        <end position="758"/>
    </location>
</feature>
<feature type="compositionally biased region" description="Polar residues" evidence="10">
    <location>
        <begin position="596"/>
        <end position="619"/>
    </location>
</feature>
<evidence type="ECO:0000256" key="8">
    <source>
        <dbReference type="ARBA" id="ARBA00061030"/>
    </source>
</evidence>
<dbReference type="FunCoup" id="F0VD72">
    <property type="interactions" value="13"/>
</dbReference>
<dbReference type="GO" id="GO:0007018">
    <property type="term" value="P:microtubule-based movement"/>
    <property type="evidence" value="ECO:0007669"/>
    <property type="project" value="InterPro"/>
</dbReference>
<protein>
    <submittedName>
        <fullName evidence="13">Kinesin-related protein 6</fullName>
    </submittedName>
</protein>
<dbReference type="Pfam" id="PF00225">
    <property type="entry name" value="Kinesin"/>
    <property type="match status" value="1"/>
</dbReference>
<feature type="compositionally biased region" description="Low complexity" evidence="10">
    <location>
        <begin position="41"/>
        <end position="51"/>
    </location>
</feature>
<comment type="subcellular location">
    <subcellularLocation>
        <location evidence="1">Cytoplasm</location>
        <location evidence="1">Cytoskeleton</location>
    </subcellularLocation>
</comment>
<comment type="similarity">
    <text evidence="8">Belongs to the TRAFAC class myosin-kinesin ATPase superfamily. Kinesin family. KIN-13 subfamily.</text>
</comment>
<dbReference type="GO" id="GO:0003777">
    <property type="term" value="F:microtubule motor activity"/>
    <property type="evidence" value="ECO:0007669"/>
    <property type="project" value="InterPro"/>
</dbReference>
<keyword evidence="6 9" id="KW-0505">Motor protein</keyword>
<gene>
    <name evidence="13" type="ORF">BN1204_013810</name>
    <name evidence="12" type="ORF">NCLIV_013810</name>
</gene>
<evidence type="ECO:0000259" key="11">
    <source>
        <dbReference type="PROSITE" id="PS50067"/>
    </source>
</evidence>
<evidence type="ECO:0000256" key="5">
    <source>
        <dbReference type="ARBA" id="ARBA00022840"/>
    </source>
</evidence>
<feature type="compositionally biased region" description="Low complexity" evidence="10">
    <location>
        <begin position="1300"/>
        <end position="1324"/>
    </location>
</feature>
<accession>F0VD72</accession>
<feature type="region of interest" description="Disordered" evidence="10">
    <location>
        <begin position="488"/>
        <end position="764"/>
    </location>
</feature>
<dbReference type="OrthoDB" id="3176171at2759"/>
<dbReference type="GO" id="GO:0005874">
    <property type="term" value="C:microtubule"/>
    <property type="evidence" value="ECO:0007669"/>
    <property type="project" value="UniProtKB-KW"/>
</dbReference>
<keyword evidence="5 9" id="KW-0067">ATP-binding</keyword>
<dbReference type="GO" id="GO:0005524">
    <property type="term" value="F:ATP binding"/>
    <property type="evidence" value="ECO:0007669"/>
    <property type="project" value="UniProtKB-UniRule"/>
</dbReference>
<feature type="region of interest" description="Disordered" evidence="10">
    <location>
        <begin position="1296"/>
        <end position="1330"/>
    </location>
</feature>
<evidence type="ECO:0000256" key="2">
    <source>
        <dbReference type="ARBA" id="ARBA00022490"/>
    </source>
</evidence>
<dbReference type="PANTHER" id="PTHR47971:SF8">
    <property type="entry name" value="KINESIN-LIKE PROTEIN"/>
    <property type="match status" value="1"/>
</dbReference>
<dbReference type="FunFam" id="3.40.850.10:FF:000012">
    <property type="entry name" value="Kinesin-like protein"/>
    <property type="match status" value="1"/>
</dbReference>
<dbReference type="GO" id="GO:0007019">
    <property type="term" value="P:microtubule depolymerization"/>
    <property type="evidence" value="ECO:0007669"/>
    <property type="project" value="TreeGrafter"/>
</dbReference>
<evidence type="ECO:0000313" key="13">
    <source>
        <dbReference type="EMBL" id="CEL65539.1"/>
    </source>
</evidence>
<reference evidence="13" key="4">
    <citation type="journal article" date="2015" name="PLoS ONE">
        <title>Comprehensive Evaluation of Toxoplasma gondii VEG and Neospora caninum LIV Genomes with Tachyzoite Stage Transcriptome and Proteome Defines Novel Transcript Features.</title>
        <authorList>
            <person name="Ramaprasad A."/>
            <person name="Mourier T."/>
            <person name="Naeem R."/>
            <person name="Malas T.B."/>
            <person name="Moussa E."/>
            <person name="Panigrahi A."/>
            <person name="Vermont S.J."/>
            <person name="Otto T.D."/>
            <person name="Wastling J."/>
            <person name="Pain A."/>
        </authorList>
    </citation>
    <scope>NUCLEOTIDE SEQUENCE</scope>
    <source>
        <strain evidence="13">Liverpool</strain>
    </source>
</reference>
<feature type="region of interest" description="Disordered" evidence="10">
    <location>
        <begin position="868"/>
        <end position="917"/>
    </location>
</feature>
<dbReference type="SUPFAM" id="SSF52540">
    <property type="entry name" value="P-loop containing nucleoside triphosphate hydrolases"/>
    <property type="match status" value="1"/>
</dbReference>
<proteinExistence type="inferred from homology"/>
<reference evidence="14" key="3">
    <citation type="journal article" date="2012" name="PLoS Pathog.">
        <title>Comparative genomics of the apicomplexan parasites Toxoplasma gondii and Neospora caninum: Coccidia differing in host range and transmission strategy.</title>
        <authorList>
            <person name="Reid A.J."/>
            <person name="Vermont S.J."/>
            <person name="Cotton J.A."/>
            <person name="Harris D."/>
            <person name="Hill-Cawthorne G.A."/>
            <person name="Konen-Waisman S."/>
            <person name="Latham S.M."/>
            <person name="Mourier T."/>
            <person name="Norton R."/>
            <person name="Quail M.A."/>
            <person name="Sanders M."/>
            <person name="Shanmugam D."/>
            <person name="Sohal A."/>
            <person name="Wasmuth J.D."/>
            <person name="Brunk B."/>
            <person name="Grigg M.E."/>
            <person name="Howard J.C."/>
            <person name="Parkinson J."/>
            <person name="Roos D.S."/>
            <person name="Trees A.J."/>
            <person name="Berriman M."/>
            <person name="Pain A."/>
            <person name="Wastling J.M."/>
        </authorList>
    </citation>
    <scope>NUCLEOTIDE SEQUENCE [LARGE SCALE GENOMIC DNA]</scope>
    <source>
        <strain evidence="14">Liverpool</strain>
    </source>
</reference>
<dbReference type="GeneID" id="13443975"/>
<keyword evidence="4 9" id="KW-0547">Nucleotide-binding</keyword>
<dbReference type="Gene3D" id="3.40.850.10">
    <property type="entry name" value="Kinesin motor domain"/>
    <property type="match status" value="1"/>
</dbReference>
<dbReference type="SMART" id="SM00129">
    <property type="entry name" value="KISc"/>
    <property type="match status" value="1"/>
</dbReference>
<evidence type="ECO:0000256" key="1">
    <source>
        <dbReference type="ARBA" id="ARBA00004245"/>
    </source>
</evidence>
<evidence type="ECO:0000313" key="12">
    <source>
        <dbReference type="EMBL" id="CBZ51587.1"/>
    </source>
</evidence>
<dbReference type="Proteomes" id="UP000007494">
    <property type="component" value="Chromosome V"/>
</dbReference>
<name>F0VD72_NEOCL</name>
<feature type="binding site" evidence="9">
    <location>
        <begin position="151"/>
        <end position="158"/>
    </location>
    <ligand>
        <name>ATP</name>
        <dbReference type="ChEBI" id="CHEBI:30616"/>
    </ligand>
</feature>
<reference evidence="12" key="1">
    <citation type="submission" date="2011-02" db="EMBL/GenBank/DDBJ databases">
        <authorList>
            <person name="Aslett M."/>
        </authorList>
    </citation>
    <scope>NUCLEOTIDE SEQUENCE</scope>
    <source>
        <strain evidence="12">Liverpool</strain>
    </source>
</reference>
<feature type="region of interest" description="Disordered" evidence="10">
    <location>
        <begin position="802"/>
        <end position="847"/>
    </location>
</feature>
<feature type="region of interest" description="Disordered" evidence="10">
    <location>
        <begin position="435"/>
        <end position="456"/>
    </location>
</feature>
<feature type="compositionally biased region" description="Low complexity" evidence="10">
    <location>
        <begin position="986"/>
        <end position="996"/>
    </location>
</feature>
<dbReference type="PROSITE" id="PS50067">
    <property type="entry name" value="KINESIN_MOTOR_2"/>
    <property type="match status" value="1"/>
</dbReference>
<feature type="compositionally biased region" description="Low complexity" evidence="10">
    <location>
        <begin position="676"/>
        <end position="690"/>
    </location>
</feature>
<feature type="compositionally biased region" description="Basic and acidic residues" evidence="10">
    <location>
        <begin position="1006"/>
        <end position="1025"/>
    </location>
</feature>
<evidence type="ECO:0000256" key="4">
    <source>
        <dbReference type="ARBA" id="ARBA00022741"/>
    </source>
</evidence>
<dbReference type="PRINTS" id="PR00380">
    <property type="entry name" value="KINESINHEAVY"/>
</dbReference>
<feature type="domain" description="Kinesin motor" evidence="11">
    <location>
        <begin position="60"/>
        <end position="387"/>
    </location>
</feature>
<dbReference type="PROSITE" id="PS00411">
    <property type="entry name" value="KINESIN_MOTOR_1"/>
    <property type="match status" value="1"/>
</dbReference>
<keyword evidence="2" id="KW-0963">Cytoplasm</keyword>
<feature type="region of interest" description="Disordered" evidence="10">
    <location>
        <begin position="950"/>
        <end position="1032"/>
    </location>
</feature>
<dbReference type="EMBL" id="FR823386">
    <property type="protein sequence ID" value="CBZ51587.1"/>
    <property type="molecule type" value="Genomic_DNA"/>
</dbReference>
<dbReference type="InterPro" id="IPR019821">
    <property type="entry name" value="Kinesin_motor_CS"/>
</dbReference>
<feature type="compositionally biased region" description="Low complexity" evidence="10">
    <location>
        <begin position="488"/>
        <end position="499"/>
    </location>
</feature>
<feature type="compositionally biased region" description="Basic and acidic residues" evidence="10">
    <location>
        <begin position="825"/>
        <end position="837"/>
    </location>
</feature>